<evidence type="ECO:0000256" key="2">
    <source>
        <dbReference type="SAM" id="SignalP"/>
    </source>
</evidence>
<dbReference type="AlphaFoldDB" id="A0A5K4F2X0"/>
<feature type="compositionally biased region" description="Acidic residues" evidence="1">
    <location>
        <begin position="39"/>
        <end position="60"/>
    </location>
</feature>
<keyword evidence="2" id="KW-0732">Signal</keyword>
<dbReference type="WBParaSite" id="Smp_247660.1">
    <property type="protein sequence ID" value="Smp_247660.1"/>
    <property type="gene ID" value="Smp_247660"/>
</dbReference>
<feature type="signal peptide" evidence="2">
    <location>
        <begin position="1"/>
        <end position="20"/>
    </location>
</feature>
<sequence length="90" mass="10593">MLKFFLVLFIVVVVWDNVSTTPNINREAIRNRMNVNSTDTEEDLTQESDEDDDDNSNSNIIDEEQIQEFLQWVESKRRAYFSLTNQTTSQ</sequence>
<proteinExistence type="predicted"/>
<dbReference type="Proteomes" id="UP000008854">
    <property type="component" value="Unassembled WGS sequence"/>
</dbReference>
<keyword evidence="3" id="KW-1185">Reference proteome</keyword>
<feature type="chain" id="PRO_5024348807" evidence="2">
    <location>
        <begin position="21"/>
        <end position="90"/>
    </location>
</feature>
<name>A0A5K4F2X0_SCHMA</name>
<organism evidence="3 4">
    <name type="scientific">Schistosoma mansoni</name>
    <name type="common">Blood fluke</name>
    <dbReference type="NCBI Taxonomy" id="6183"/>
    <lineage>
        <taxon>Eukaryota</taxon>
        <taxon>Metazoa</taxon>
        <taxon>Spiralia</taxon>
        <taxon>Lophotrochozoa</taxon>
        <taxon>Platyhelminthes</taxon>
        <taxon>Trematoda</taxon>
        <taxon>Digenea</taxon>
        <taxon>Strigeidida</taxon>
        <taxon>Schistosomatoidea</taxon>
        <taxon>Schistosomatidae</taxon>
        <taxon>Schistosoma</taxon>
    </lineage>
</organism>
<evidence type="ECO:0000256" key="1">
    <source>
        <dbReference type="SAM" id="MobiDB-lite"/>
    </source>
</evidence>
<protein>
    <submittedName>
        <fullName evidence="4">Unique cartilage matrix-associated protein C-terminal fragment</fullName>
    </submittedName>
</protein>
<accession>A0A5K4F2X0</accession>
<reference evidence="4" key="2">
    <citation type="submission" date="2019-11" db="UniProtKB">
        <authorList>
            <consortium name="WormBaseParasite"/>
        </authorList>
    </citation>
    <scope>IDENTIFICATION</scope>
    <source>
        <strain evidence="4">Puerto Rican</strain>
    </source>
</reference>
<evidence type="ECO:0000313" key="3">
    <source>
        <dbReference type="Proteomes" id="UP000008854"/>
    </source>
</evidence>
<dbReference type="InParanoid" id="A0A5K4F2X0"/>
<reference evidence="3" key="1">
    <citation type="journal article" date="2012" name="PLoS Negl. Trop. Dis.">
        <title>A systematically improved high quality genome and transcriptome of the human blood fluke Schistosoma mansoni.</title>
        <authorList>
            <person name="Protasio A.V."/>
            <person name="Tsai I.J."/>
            <person name="Babbage A."/>
            <person name="Nichol S."/>
            <person name="Hunt M."/>
            <person name="Aslett M.A."/>
            <person name="De Silva N."/>
            <person name="Velarde G.S."/>
            <person name="Anderson T.J."/>
            <person name="Clark R.C."/>
            <person name="Davidson C."/>
            <person name="Dillon G.P."/>
            <person name="Holroyd N.E."/>
            <person name="LoVerde P.T."/>
            <person name="Lloyd C."/>
            <person name="McQuillan J."/>
            <person name="Oliveira G."/>
            <person name="Otto T.D."/>
            <person name="Parker-Manuel S.J."/>
            <person name="Quail M.A."/>
            <person name="Wilson R.A."/>
            <person name="Zerlotini A."/>
            <person name="Dunne D.W."/>
            <person name="Berriman M."/>
        </authorList>
    </citation>
    <scope>NUCLEOTIDE SEQUENCE [LARGE SCALE GENOMIC DNA]</scope>
    <source>
        <strain evidence="3">Puerto Rican</strain>
    </source>
</reference>
<feature type="region of interest" description="Disordered" evidence="1">
    <location>
        <begin position="32"/>
        <end position="60"/>
    </location>
</feature>
<evidence type="ECO:0000313" key="4">
    <source>
        <dbReference type="WBParaSite" id="Smp_247660.1"/>
    </source>
</evidence>